<proteinExistence type="predicted"/>
<accession>A0ACD5BP91</accession>
<keyword evidence="2" id="KW-1185">Reference proteome</keyword>
<organism evidence="1 2">
    <name type="scientific">Amycolatopsis coloradensis</name>
    <dbReference type="NCBI Taxonomy" id="76021"/>
    <lineage>
        <taxon>Bacteria</taxon>
        <taxon>Bacillati</taxon>
        <taxon>Actinomycetota</taxon>
        <taxon>Actinomycetes</taxon>
        <taxon>Pseudonocardiales</taxon>
        <taxon>Pseudonocardiaceae</taxon>
        <taxon>Amycolatopsis</taxon>
    </lineage>
</organism>
<gene>
    <name evidence="1" type="ORF">LCL61_37395</name>
</gene>
<dbReference type="EMBL" id="CP150484">
    <property type="protein sequence ID" value="WYW21236.1"/>
    <property type="molecule type" value="Genomic_DNA"/>
</dbReference>
<keyword evidence="1" id="KW-0808">Transferase</keyword>
<evidence type="ECO:0000313" key="1">
    <source>
        <dbReference type="EMBL" id="WYW21236.1"/>
    </source>
</evidence>
<keyword evidence="1" id="KW-0418">Kinase</keyword>
<name>A0ACD5BP91_9PSEU</name>
<protein>
    <submittedName>
        <fullName evidence="1">Sensor histidine kinase</fullName>
    </submittedName>
</protein>
<sequence>MSKQEARTGGVSFSHQACIYGSDAEFLDMTTPFIEDGLTRGEATLAVTTPNNIDLLVDTLGANADRVEFVDAYDWYRHPAATLLKYHNYYTARHAERPGHVRIIGEPIWTRRSDLETAELRRYESILNVAFAESSAWIICPYDTRVLAPPVVADAHRIHPARWTGREARPCPDYLDPATFVDAGGTHPLPTPPPDAAVLPFTGDLSSVRRFVTAHAALQGLAPQQAAMLSAAVGEVADHVARHGSGRATIRLWAESGRIVCDVHEPVGRITDPFLGYLPPTLDEAPGDGLWLTRQLCRHVETCSGYCGATVRLHVSGPHTAIAP</sequence>
<reference evidence="1" key="1">
    <citation type="submission" date="2023-10" db="EMBL/GenBank/DDBJ databases">
        <title>Whole genome sequencing of actinobacterial strain Amycolatopsis sp. (BCA-696) identifies the underlying plant growth-promoting genes.</title>
        <authorList>
            <person name="Gandham P."/>
            <person name="Vadla N."/>
            <person name="Saji A."/>
            <person name="Srinivas V."/>
            <person name="Ruperao P."/>
            <person name="Selvanayagam S."/>
            <person name="Saxena R.K."/>
            <person name="Rathore A."/>
            <person name="Gopalakrishnan S."/>
            <person name="Thakur V."/>
        </authorList>
    </citation>
    <scope>NUCLEOTIDE SEQUENCE</scope>
    <source>
        <strain evidence="1">BCA-696</strain>
    </source>
</reference>
<dbReference type="Proteomes" id="UP001456344">
    <property type="component" value="Chromosome"/>
</dbReference>
<evidence type="ECO:0000313" key="2">
    <source>
        <dbReference type="Proteomes" id="UP001456344"/>
    </source>
</evidence>